<feature type="compositionally biased region" description="Polar residues" evidence="3">
    <location>
        <begin position="171"/>
        <end position="185"/>
    </location>
</feature>
<evidence type="ECO:0000259" key="5">
    <source>
        <dbReference type="PROSITE" id="PS50033"/>
    </source>
</evidence>
<dbReference type="SMART" id="SM00367">
    <property type="entry name" value="LRR_CC"/>
    <property type="match status" value="5"/>
</dbReference>
<accession>A0A9W2ZFV0</accession>
<dbReference type="InterPro" id="IPR009060">
    <property type="entry name" value="UBA-like_sf"/>
</dbReference>
<dbReference type="InterPro" id="IPR015940">
    <property type="entry name" value="UBA"/>
</dbReference>
<feature type="compositionally biased region" description="Acidic residues" evidence="3">
    <location>
        <begin position="307"/>
        <end position="316"/>
    </location>
</feature>
<dbReference type="InterPro" id="IPR001012">
    <property type="entry name" value="UBX_dom"/>
</dbReference>
<reference evidence="7" key="1">
    <citation type="submission" date="2025-08" db="UniProtKB">
        <authorList>
            <consortium name="RefSeq"/>
        </authorList>
    </citation>
    <scope>IDENTIFICATION</scope>
</reference>
<dbReference type="OrthoDB" id="10254930at2759"/>
<keyword evidence="2" id="KW-0175">Coiled coil</keyword>
<dbReference type="GO" id="GO:0019005">
    <property type="term" value="C:SCF ubiquitin ligase complex"/>
    <property type="evidence" value="ECO:0007669"/>
    <property type="project" value="TreeGrafter"/>
</dbReference>
<dbReference type="InterPro" id="IPR029071">
    <property type="entry name" value="Ubiquitin-like_domsf"/>
</dbReference>
<dbReference type="RefSeq" id="XP_055873846.1">
    <property type="nucleotide sequence ID" value="XM_056017871.1"/>
</dbReference>
<protein>
    <submittedName>
        <fullName evidence="7">Uncharacterized protein LOC106079749</fullName>
    </submittedName>
</protein>
<keyword evidence="6" id="KW-1185">Reference proteome</keyword>
<feature type="region of interest" description="Disordered" evidence="3">
    <location>
        <begin position="405"/>
        <end position="424"/>
    </location>
</feature>
<dbReference type="Gene3D" id="3.10.20.90">
    <property type="entry name" value="Phosphatidylinositol 3-kinase Catalytic Subunit, Chain A, domain 1"/>
    <property type="match status" value="1"/>
</dbReference>
<gene>
    <name evidence="7" type="primary">LOC106079749</name>
</gene>
<dbReference type="GeneID" id="106079749"/>
<dbReference type="InterPro" id="IPR006553">
    <property type="entry name" value="Leu-rich_rpt_Cys-con_subtyp"/>
</dbReference>
<dbReference type="SUPFAM" id="SSF52058">
    <property type="entry name" value="L domain-like"/>
    <property type="match status" value="1"/>
</dbReference>
<dbReference type="OMA" id="WEDAVNY"/>
<feature type="region of interest" description="Disordered" evidence="3">
    <location>
        <begin position="307"/>
        <end position="332"/>
    </location>
</feature>
<dbReference type="CDD" id="cd01767">
    <property type="entry name" value="UBX"/>
    <property type="match status" value="1"/>
</dbReference>
<evidence type="ECO:0000259" key="4">
    <source>
        <dbReference type="PROSITE" id="PS50030"/>
    </source>
</evidence>
<dbReference type="SUPFAM" id="SSF54236">
    <property type="entry name" value="Ubiquitin-like"/>
    <property type="match status" value="1"/>
</dbReference>
<proteinExistence type="predicted"/>
<feature type="region of interest" description="Disordered" evidence="3">
    <location>
        <begin position="169"/>
        <end position="199"/>
    </location>
</feature>
<dbReference type="SMART" id="SM00166">
    <property type="entry name" value="UBX"/>
    <property type="match status" value="1"/>
</dbReference>
<dbReference type="InterPro" id="IPR032675">
    <property type="entry name" value="LRR_dom_sf"/>
</dbReference>
<evidence type="ECO:0000256" key="3">
    <source>
        <dbReference type="SAM" id="MobiDB-lite"/>
    </source>
</evidence>
<evidence type="ECO:0000313" key="6">
    <source>
        <dbReference type="Proteomes" id="UP001165740"/>
    </source>
</evidence>
<dbReference type="Pfam" id="PF00789">
    <property type="entry name" value="UBX"/>
    <property type="match status" value="1"/>
</dbReference>
<feature type="coiled-coil region" evidence="2">
    <location>
        <begin position="115"/>
        <end position="162"/>
    </location>
</feature>
<feature type="domain" description="UBA" evidence="4">
    <location>
        <begin position="7"/>
        <end position="46"/>
    </location>
</feature>
<evidence type="ECO:0000313" key="7">
    <source>
        <dbReference type="RefSeq" id="XP_055873846.1"/>
    </source>
</evidence>
<organism evidence="6 7">
    <name type="scientific">Biomphalaria glabrata</name>
    <name type="common">Bloodfluke planorb</name>
    <name type="synonym">Freshwater snail</name>
    <dbReference type="NCBI Taxonomy" id="6526"/>
    <lineage>
        <taxon>Eukaryota</taxon>
        <taxon>Metazoa</taxon>
        <taxon>Spiralia</taxon>
        <taxon>Lophotrochozoa</taxon>
        <taxon>Mollusca</taxon>
        <taxon>Gastropoda</taxon>
        <taxon>Heterobranchia</taxon>
        <taxon>Euthyneura</taxon>
        <taxon>Panpulmonata</taxon>
        <taxon>Hygrophila</taxon>
        <taxon>Lymnaeoidea</taxon>
        <taxon>Planorbidae</taxon>
        <taxon>Biomphalaria</taxon>
    </lineage>
</organism>
<feature type="compositionally biased region" description="Polar residues" evidence="3">
    <location>
        <begin position="410"/>
        <end position="424"/>
    </location>
</feature>
<dbReference type="GO" id="GO:0031146">
    <property type="term" value="P:SCF-dependent proteasomal ubiquitin-dependent protein catabolic process"/>
    <property type="evidence" value="ECO:0007669"/>
    <property type="project" value="TreeGrafter"/>
</dbReference>
<dbReference type="InterPro" id="IPR055414">
    <property type="entry name" value="LRR_R13L4/SHOC2-like"/>
</dbReference>
<dbReference type="Proteomes" id="UP001165740">
    <property type="component" value="Chromosome 1"/>
</dbReference>
<name>A0A9W2ZFV0_BIOGL</name>
<dbReference type="SUPFAM" id="SSF52047">
    <property type="entry name" value="RNI-like"/>
    <property type="match status" value="1"/>
</dbReference>
<dbReference type="PROSITE" id="PS50030">
    <property type="entry name" value="UBA"/>
    <property type="match status" value="1"/>
</dbReference>
<dbReference type="AlphaFoldDB" id="A0A9W2ZFV0"/>
<dbReference type="Gene3D" id="1.10.8.10">
    <property type="entry name" value="DNA helicase RuvA subunit, C-terminal domain"/>
    <property type="match status" value="1"/>
</dbReference>
<dbReference type="SUPFAM" id="SSF46934">
    <property type="entry name" value="UBA-like"/>
    <property type="match status" value="1"/>
</dbReference>
<dbReference type="PANTHER" id="PTHR13318">
    <property type="entry name" value="PARTNER OF PAIRED, ISOFORM B-RELATED"/>
    <property type="match status" value="1"/>
</dbReference>
<keyword evidence="1" id="KW-0677">Repeat</keyword>
<dbReference type="PROSITE" id="PS50033">
    <property type="entry name" value="UBX"/>
    <property type="match status" value="1"/>
</dbReference>
<sequence>MASEAGSLDDIVVTLMSMGFEINDCQEAITNGKLTVQSAIDWILAGKPGNVAVTQKSLVLNKPMPNQLGGGSSNPFVPTNVSALTPASDTNMESSSSEAMGVDASDDTIVSRCHLSEKQQQIKLNFQEKERLEAKRLASEEKKRKKNERERILKEIQEDREKVKLIKQSKLDTPSSASEVPQLNTAVREPADGQEDQNTTTSIQVRLPSGQMFRQSFSVQSTLYNVWESVCAQLNTAIVAYCGFIQPFPRKEYSRDEMRHTLKALGLVPSGSLVLKKKDADQATPPDPSTMQSPIIMRALAQLGDEREEEEAEEEQVVDRPPPFNWGRVLRPNRDEPMDVGLDDNEGQLNILDQFRGVAAHPVGGVHPIVGNHRFEGFGNRLVPEGVPGDDNRHLNRRAPEMAAEAAENRSAQNQPSTSQSLQRSSFTEHFFTVRSLQDMSMSVLSRRFTDPRNPIYSISGLSEEILQKFLAYLKKEGLLKPKILHMLPSYLLKLTLDFYPYTTNELLYAARIFVNLHTLSLNSCTLITDSGLIAIKGMKSLKVLNLSGCSQITNSCFAFIQELKQLQTLNLEGTGVTDPGIIQFSESETAVQLAHLDLGRTSITHEIFPSLQKMKMLKSLYLKNTRISSLAGLEAVTSLENLDISETNIVTDCILCLTRLPRLSHLSLTGTQDVNGDRALAYLKDMKLTALYLPCRSTTSDAGISYISGFQLTSLDLTNYINIGDPSMLYIGQMTSLKKLLLTNTKISDEGMQNLTKLVNLEVLYLDRTLVSNAGAAIIVNFKHLNELSLSATSITSDFVKQGALNQCIYLTKLNLSRTIIGDKGIHNLKLPNLLMLNLDCTRVHPSSISIIESHCPNVKSVTIANLAALNEDEEN</sequence>
<feature type="domain" description="UBX" evidence="5">
    <location>
        <begin position="196"/>
        <end position="275"/>
    </location>
</feature>
<dbReference type="Pfam" id="PF23598">
    <property type="entry name" value="LRR_14"/>
    <property type="match status" value="1"/>
</dbReference>
<evidence type="ECO:0000256" key="1">
    <source>
        <dbReference type="ARBA" id="ARBA00022737"/>
    </source>
</evidence>
<evidence type="ECO:0000256" key="2">
    <source>
        <dbReference type="SAM" id="Coils"/>
    </source>
</evidence>
<dbReference type="Gene3D" id="3.80.10.10">
    <property type="entry name" value="Ribonuclease Inhibitor"/>
    <property type="match status" value="4"/>
</dbReference>